<comment type="caution">
    <text evidence="3">The sequence shown here is derived from an EMBL/GenBank/DDBJ whole genome shotgun (WGS) entry which is preliminary data.</text>
</comment>
<reference evidence="3" key="3">
    <citation type="journal article" date="2019" name="G3 (Bethesda)">
        <title>Hybrid Assembly of the Genome of the Entomopathogenic Nematode Steinernema carpocapsae Identifies the X-Chromosome.</title>
        <authorList>
            <person name="Serra L."/>
            <person name="Macchietto M."/>
            <person name="Macias-Munoz A."/>
            <person name="McGill C.J."/>
            <person name="Rodriguez I.M."/>
            <person name="Rodriguez B."/>
            <person name="Murad R."/>
            <person name="Mortazavi A."/>
        </authorList>
    </citation>
    <scope>NUCLEOTIDE SEQUENCE</scope>
    <source>
        <strain evidence="3">ALL</strain>
    </source>
</reference>
<keyword evidence="1" id="KW-0472">Membrane</keyword>
<name>A0A4U5MUN1_STECR</name>
<dbReference type="EMBL" id="AZBU02000006">
    <property type="protein sequence ID" value="TKR73408.1"/>
    <property type="molecule type" value="Genomic_DNA"/>
</dbReference>
<evidence type="ECO:0008006" key="5">
    <source>
        <dbReference type="Google" id="ProtNLM"/>
    </source>
</evidence>
<dbReference type="AlphaFoldDB" id="A0A4U5MUN1"/>
<dbReference type="Proteomes" id="UP000298663">
    <property type="component" value="Unassembled WGS sequence"/>
</dbReference>
<keyword evidence="1" id="KW-1133">Transmembrane helix</keyword>
<feature type="transmembrane region" description="Helical" evidence="1">
    <location>
        <begin position="67"/>
        <end position="87"/>
    </location>
</feature>
<proteinExistence type="predicted"/>
<reference evidence="3" key="1">
    <citation type="submission" date="2013-11" db="EMBL/GenBank/DDBJ databases">
        <authorList>
            <person name="Sternberg P."/>
            <person name="Dillman A."/>
            <person name="Macchietto M."/>
        </authorList>
    </citation>
    <scope>NUCLEOTIDE SEQUENCE</scope>
    <source>
        <strain evidence="3">ALL</strain>
    </source>
</reference>
<organism evidence="3 4">
    <name type="scientific">Steinernema carpocapsae</name>
    <name type="common">Entomopathogenic nematode</name>
    <dbReference type="NCBI Taxonomy" id="34508"/>
    <lineage>
        <taxon>Eukaryota</taxon>
        <taxon>Metazoa</taxon>
        <taxon>Ecdysozoa</taxon>
        <taxon>Nematoda</taxon>
        <taxon>Chromadorea</taxon>
        <taxon>Rhabditida</taxon>
        <taxon>Tylenchina</taxon>
        <taxon>Panagrolaimomorpha</taxon>
        <taxon>Strongyloidoidea</taxon>
        <taxon>Steinernematidae</taxon>
        <taxon>Steinernema</taxon>
    </lineage>
</organism>
<accession>A0A4U5MUN1</accession>
<evidence type="ECO:0000313" key="3">
    <source>
        <dbReference type="EMBL" id="TKR73490.1"/>
    </source>
</evidence>
<evidence type="ECO:0000256" key="1">
    <source>
        <dbReference type="SAM" id="Phobius"/>
    </source>
</evidence>
<evidence type="ECO:0000313" key="2">
    <source>
        <dbReference type="EMBL" id="TKR73408.1"/>
    </source>
</evidence>
<reference evidence="3 4" key="2">
    <citation type="journal article" date="2015" name="Genome Biol.">
        <title>Comparative genomics of Steinernema reveals deeply conserved gene regulatory networks.</title>
        <authorList>
            <person name="Dillman A.R."/>
            <person name="Macchietto M."/>
            <person name="Porter C.F."/>
            <person name="Rogers A."/>
            <person name="Williams B."/>
            <person name="Antoshechkin I."/>
            <person name="Lee M.M."/>
            <person name="Goodwin Z."/>
            <person name="Lu X."/>
            <person name="Lewis E.E."/>
            <person name="Goodrich-Blair H."/>
            <person name="Stock S.P."/>
            <person name="Adams B.J."/>
            <person name="Sternberg P.W."/>
            <person name="Mortazavi A."/>
        </authorList>
    </citation>
    <scope>NUCLEOTIDE SEQUENCE [LARGE SCALE GENOMIC DNA]</scope>
    <source>
        <strain evidence="3 4">ALL</strain>
    </source>
</reference>
<gene>
    <name evidence="2" type="ORF">L596_020720</name>
    <name evidence="3" type="ORF">L596_020795</name>
</gene>
<keyword evidence="1" id="KW-0812">Transmembrane</keyword>
<feature type="transmembrane region" description="Helical" evidence="1">
    <location>
        <begin position="29"/>
        <end position="55"/>
    </location>
</feature>
<keyword evidence="4" id="KW-1185">Reference proteome</keyword>
<evidence type="ECO:0000313" key="4">
    <source>
        <dbReference type="Proteomes" id="UP000298663"/>
    </source>
</evidence>
<protein>
    <recommendedName>
        <fullName evidence="5">7TM GPCR serpentine receptor class x (Srx) domain-containing protein</fullName>
    </recommendedName>
</protein>
<feature type="transmembrane region" description="Helical" evidence="1">
    <location>
        <begin position="99"/>
        <end position="123"/>
    </location>
</feature>
<dbReference type="EMBL" id="AZBU02000006">
    <property type="protein sequence ID" value="TKR73490.1"/>
    <property type="molecule type" value="Genomic_DNA"/>
</dbReference>
<sequence>MSPLIMLDDITVFYDFRVFYAIVVQKIEFYASMVFVSLSLINYLCIIAHLVWLKCKMSTQKVQSKELKLLIAALIEFCLCSCLNLSWHFGRYVLPNSVWTGTVVNALIILHCGWINPGLNLILSR</sequence>